<dbReference type="GO" id="GO:0030864">
    <property type="term" value="C:cortical actin cytoskeleton"/>
    <property type="evidence" value="ECO:0007669"/>
    <property type="project" value="TreeGrafter"/>
</dbReference>
<dbReference type="GO" id="GO:0005884">
    <property type="term" value="C:actin filament"/>
    <property type="evidence" value="ECO:0007669"/>
    <property type="project" value="TreeGrafter"/>
</dbReference>
<evidence type="ECO:0008006" key="8">
    <source>
        <dbReference type="Google" id="ProtNLM"/>
    </source>
</evidence>
<dbReference type="SUPFAM" id="SSF55753">
    <property type="entry name" value="Actin depolymerizing proteins"/>
    <property type="match status" value="1"/>
</dbReference>
<sequence>MAALNLSQNGPSITASYQKIVNSSPAGAASASPTFGIWAVFSVKAPLANAFQADSGKESVLSVQTTGEGELADLIEEFSDGRIQFAFVKLKDPNTTLPKSVLIAWCGEGVPERTKGYFTSHLNAVSKVLHGYHVQVTARSDRDLTPELIVQKVADSSGSKYSGGGSVPSAAGAGGPPPPKASKPVLPTKTFQFSSGFSPLGRTRAAQPSAATDADGWGADAPPVTRSQLEKVAPAYQPTKVDMASLQTQREPSQFQRPPPARNGSGADIVSGGYQPIGKVDIAAIRQQAQDSGSMQDDRPTVVKGAYQPVGKVDIAEIRRKAQGAAPAPVPAQPTVNDENQPRTLADRSAAFTQNRPLTELPKPKVANRFGSSTGNFSGTKAPAPVGFSSKPIQSSAPVGTASKTFADEGGKTPAQLWQERKARERGLSGAADTQQPAGFGQPASPIQSQTSGGWQSGYGGKKWDVQIPSRTGGSGVSEQRTGQHEPVQEEAEISSGGVGSIRDRFVGAAPMGAPRDLTGDASEPPPLDTSSKPNAGVRGVPIPGLPTRPVEDDVPSQQHQNLPPPPPRGVPQDEEEVEDEPVPQGSPVRIAMPVGRGADPIEPAEQLPPRAVPSESLSKVASQHQELEPQPGVHDKDPSRGAAQAAAASTFGHQEDARGAGASGGHEAIAQYDYEKDEDNELALQEGERIINIEMVDDDWWMGENSKGEKGLFPSNYVELVEGGGATAAPAAFAAHEGAPAPPPAAPQPAGGRLPTAVAEYDYEAAEENELSFPDGATIHNIEFPDENWWSGEYNGKVGLFPANYVKLNDPFGHAIAQVQCRLDLSGSWTLRKYELLHGTEYMDLDRPLVDASTSSMGSDNRDSGDGERDRSRSMESHEAAALNPQHGADKTPTRAPDEEHSQEPGKTILEQVTDSIQERTERQTSTPTENISDDLVLLNDEEMEEHNRNQSATPPKARSKTIPSLEAWENASGTSKEVLSLTDDETATAPSPTNKAVPRSGRGWVEVMDGERPKALYDQHEVPDITQPRAKRSSTVSNSKALEAKVQRKASRAGVTREGDDDGKSLKKTTRETKKKGVSGAAAAASKKKKRGAAATPKPKGRGRAKEDAIEILDDDERGEEDGQVVKKRKTGAEAKAEEKENTEDDGMVKEEEEEEEEDFERTELGSRAPDGGPESSPGIPYNKGNK</sequence>
<feature type="compositionally biased region" description="Acidic residues" evidence="3">
    <location>
        <begin position="1143"/>
        <end position="1163"/>
    </location>
</feature>
<dbReference type="Gene3D" id="2.30.30.40">
    <property type="entry name" value="SH3 Domains"/>
    <property type="match status" value="2"/>
</dbReference>
<dbReference type="SMART" id="SM00326">
    <property type="entry name" value="SH3"/>
    <property type="match status" value="2"/>
</dbReference>
<feature type="compositionally biased region" description="Acidic residues" evidence="3">
    <location>
        <begin position="1112"/>
        <end position="1125"/>
    </location>
</feature>
<dbReference type="PROSITE" id="PS50002">
    <property type="entry name" value="SH3"/>
    <property type="match status" value="2"/>
</dbReference>
<keyword evidence="7" id="KW-1185">Reference proteome</keyword>
<feature type="compositionally biased region" description="Polar residues" evidence="3">
    <location>
        <begin position="616"/>
        <end position="625"/>
    </location>
</feature>
<dbReference type="GO" id="GO:0030427">
    <property type="term" value="C:site of polarized growth"/>
    <property type="evidence" value="ECO:0007669"/>
    <property type="project" value="TreeGrafter"/>
</dbReference>
<dbReference type="CDD" id="cd11281">
    <property type="entry name" value="ADF_drebrin_like"/>
    <property type="match status" value="1"/>
</dbReference>
<dbReference type="CDD" id="cd11962">
    <property type="entry name" value="SH3_Abp1_fungi_C1"/>
    <property type="match status" value="1"/>
</dbReference>
<evidence type="ECO:0000256" key="1">
    <source>
        <dbReference type="ARBA" id="ARBA00022443"/>
    </source>
</evidence>
<dbReference type="Proteomes" id="UP000073492">
    <property type="component" value="Unassembled WGS sequence"/>
</dbReference>
<feature type="compositionally biased region" description="Polar residues" evidence="3">
    <location>
        <begin position="370"/>
        <end position="379"/>
    </location>
</feature>
<dbReference type="GO" id="GO:0030833">
    <property type="term" value="P:regulation of actin filament polymerization"/>
    <property type="evidence" value="ECO:0007669"/>
    <property type="project" value="TreeGrafter"/>
</dbReference>
<dbReference type="PROSITE" id="PS51263">
    <property type="entry name" value="ADF_H"/>
    <property type="match status" value="1"/>
</dbReference>
<feature type="compositionally biased region" description="Acidic residues" evidence="3">
    <location>
        <begin position="573"/>
        <end position="582"/>
    </location>
</feature>
<feature type="domain" description="SH3" evidence="4">
    <location>
        <begin position="753"/>
        <end position="812"/>
    </location>
</feature>
<dbReference type="Pfam" id="PF00018">
    <property type="entry name" value="SH3_1"/>
    <property type="match status" value="2"/>
</dbReference>
<dbReference type="PRINTS" id="PR00499">
    <property type="entry name" value="P67PHOX"/>
</dbReference>
<name>A0A139ICU1_9PEZI</name>
<dbReference type="STRING" id="113226.A0A139ICU1"/>
<dbReference type="Gene3D" id="3.40.20.10">
    <property type="entry name" value="Severin"/>
    <property type="match status" value="1"/>
</dbReference>
<dbReference type="InterPro" id="IPR029006">
    <property type="entry name" value="ADF-H/Gelsolin-like_dom_sf"/>
</dbReference>
<feature type="compositionally biased region" description="Basic and acidic residues" evidence="3">
    <location>
        <begin position="1133"/>
        <end position="1142"/>
    </location>
</feature>
<evidence type="ECO:0000313" key="7">
    <source>
        <dbReference type="Proteomes" id="UP000073492"/>
    </source>
</evidence>
<dbReference type="SMART" id="SM00102">
    <property type="entry name" value="ADF"/>
    <property type="match status" value="1"/>
</dbReference>
<dbReference type="PANTHER" id="PTHR10829">
    <property type="entry name" value="CORTACTIN AND DREBRIN"/>
    <property type="match status" value="1"/>
</dbReference>
<proteinExistence type="predicted"/>
<feature type="compositionally biased region" description="Polar residues" evidence="3">
    <location>
        <begin position="469"/>
        <end position="481"/>
    </location>
</feature>
<gene>
    <name evidence="6" type="ORF">AC579_7360</name>
</gene>
<dbReference type="InterPro" id="IPR002108">
    <property type="entry name" value="ADF-H"/>
</dbReference>
<accession>A0A139ICU1</accession>
<keyword evidence="1 2" id="KW-0728">SH3 domain</keyword>
<dbReference type="Pfam" id="PF00241">
    <property type="entry name" value="Cofilin_ADF"/>
    <property type="match status" value="1"/>
</dbReference>
<feature type="domain" description="SH3" evidence="4">
    <location>
        <begin position="664"/>
        <end position="724"/>
    </location>
</feature>
<protein>
    <recommendedName>
        <fullName evidence="8">Actin binding protein</fullName>
    </recommendedName>
</protein>
<dbReference type="InterPro" id="IPR036028">
    <property type="entry name" value="SH3-like_dom_sf"/>
</dbReference>
<dbReference type="FunFam" id="3.40.20.10:FF:000045">
    <property type="entry name" value="Actin binding protein, putative"/>
    <property type="match status" value="1"/>
</dbReference>
<evidence type="ECO:0000259" key="5">
    <source>
        <dbReference type="PROSITE" id="PS51263"/>
    </source>
</evidence>
<feature type="compositionally biased region" description="Polar residues" evidence="3">
    <location>
        <begin position="391"/>
        <end position="404"/>
    </location>
</feature>
<dbReference type="AlphaFoldDB" id="A0A139ICU1"/>
<feature type="compositionally biased region" description="Basic and acidic residues" evidence="3">
    <location>
        <begin position="1011"/>
        <end position="1025"/>
    </location>
</feature>
<evidence type="ECO:0000313" key="6">
    <source>
        <dbReference type="EMBL" id="KXT12479.1"/>
    </source>
</evidence>
<dbReference type="InterPro" id="IPR001452">
    <property type="entry name" value="SH3_domain"/>
</dbReference>
<dbReference type="InterPro" id="IPR035718">
    <property type="entry name" value="Abp1_fungi_SH3_C2"/>
</dbReference>
<organism evidence="6 7">
    <name type="scientific">Pseudocercospora musae</name>
    <dbReference type="NCBI Taxonomy" id="113226"/>
    <lineage>
        <taxon>Eukaryota</taxon>
        <taxon>Fungi</taxon>
        <taxon>Dikarya</taxon>
        <taxon>Ascomycota</taxon>
        <taxon>Pezizomycotina</taxon>
        <taxon>Dothideomycetes</taxon>
        <taxon>Dothideomycetidae</taxon>
        <taxon>Mycosphaerellales</taxon>
        <taxon>Mycosphaerellaceae</taxon>
        <taxon>Pseudocercospora</taxon>
    </lineage>
</organism>
<dbReference type="PANTHER" id="PTHR10829:SF25">
    <property type="entry name" value="DREBRIN-LIKE PROTEIN"/>
    <property type="match status" value="1"/>
</dbReference>
<dbReference type="PRINTS" id="PR00452">
    <property type="entry name" value="SH3DOMAIN"/>
</dbReference>
<feature type="compositionally biased region" description="Basic and acidic residues" evidence="3">
    <location>
        <begin position="861"/>
        <end position="880"/>
    </location>
</feature>
<feature type="compositionally biased region" description="Basic and acidic residues" evidence="3">
    <location>
        <begin position="1057"/>
        <end position="1074"/>
    </location>
</feature>
<feature type="region of interest" description="Disordered" evidence="3">
    <location>
        <begin position="321"/>
        <end position="665"/>
    </location>
</feature>
<dbReference type="OrthoDB" id="5971719at2759"/>
<feature type="compositionally biased region" description="Low complexity" evidence="3">
    <location>
        <begin position="210"/>
        <end position="219"/>
    </location>
</feature>
<comment type="caution">
    <text evidence="6">The sequence shown here is derived from an EMBL/GenBank/DDBJ whole genome shotgun (WGS) entry which is preliminary data.</text>
</comment>
<reference evidence="6 7" key="1">
    <citation type="submission" date="2015-07" db="EMBL/GenBank/DDBJ databases">
        <title>Comparative genomics of the Sigatoka disease complex on banana suggests a link between parallel evolutionary changes in Pseudocercospora fijiensis and Pseudocercospora eumusae and increased virulence on the banana host.</title>
        <authorList>
            <person name="Chang T.-C."/>
            <person name="Salvucci A."/>
            <person name="Crous P.W."/>
            <person name="Stergiopoulos I."/>
        </authorList>
    </citation>
    <scope>NUCLEOTIDE SEQUENCE [LARGE SCALE GENOMIC DNA]</scope>
    <source>
        <strain evidence="6 7">CBS 116634</strain>
    </source>
</reference>
<evidence type="ECO:0000256" key="2">
    <source>
        <dbReference type="PROSITE-ProRule" id="PRU00192"/>
    </source>
</evidence>
<evidence type="ECO:0000256" key="3">
    <source>
        <dbReference type="SAM" id="MobiDB-lite"/>
    </source>
</evidence>
<feature type="compositionally biased region" description="Polar residues" evidence="3">
    <location>
        <begin position="445"/>
        <end position="454"/>
    </location>
</feature>
<feature type="domain" description="ADF-H" evidence="5">
    <location>
        <begin position="5"/>
        <end position="154"/>
    </location>
</feature>
<feature type="region of interest" description="Disordered" evidence="3">
    <location>
        <begin position="156"/>
        <end position="219"/>
    </location>
</feature>
<dbReference type="CDD" id="cd11961">
    <property type="entry name" value="SH3_Abp1_fungi_C2"/>
    <property type="match status" value="1"/>
</dbReference>
<evidence type="ECO:0000259" key="4">
    <source>
        <dbReference type="PROSITE" id="PS50002"/>
    </source>
</evidence>
<dbReference type="SUPFAM" id="SSF50044">
    <property type="entry name" value="SH3-domain"/>
    <property type="match status" value="2"/>
</dbReference>
<dbReference type="GO" id="GO:0051015">
    <property type="term" value="F:actin filament binding"/>
    <property type="evidence" value="ECO:0007669"/>
    <property type="project" value="TreeGrafter"/>
</dbReference>
<dbReference type="InterPro" id="IPR035719">
    <property type="entry name" value="Abp1_fungi_SH3_C1"/>
</dbReference>
<feature type="compositionally biased region" description="Basic and acidic residues" evidence="3">
    <location>
        <begin position="889"/>
        <end position="905"/>
    </location>
</feature>
<feature type="region of interest" description="Disordered" evidence="3">
    <location>
        <begin position="851"/>
        <end position="1189"/>
    </location>
</feature>
<dbReference type="EMBL" id="LFZO01000150">
    <property type="protein sequence ID" value="KXT12479.1"/>
    <property type="molecule type" value="Genomic_DNA"/>
</dbReference>